<evidence type="ECO:0000313" key="8">
    <source>
        <dbReference type="Proteomes" id="UP000295310"/>
    </source>
</evidence>
<evidence type="ECO:0000256" key="6">
    <source>
        <dbReference type="SAM" id="Phobius"/>
    </source>
</evidence>
<organism evidence="7 8">
    <name type="scientific">Macrococcus brunensis</name>
    <dbReference type="NCBI Taxonomy" id="198483"/>
    <lineage>
        <taxon>Bacteria</taxon>
        <taxon>Bacillati</taxon>
        <taxon>Bacillota</taxon>
        <taxon>Bacilli</taxon>
        <taxon>Bacillales</taxon>
        <taxon>Staphylococcaceae</taxon>
        <taxon>Macrococcus</taxon>
    </lineage>
</organism>
<protein>
    <recommendedName>
        <fullName evidence="9">Polysaccharide biosynthesis protein C-terminal domain-containing protein</fullName>
    </recommendedName>
</protein>
<feature type="transmembrane region" description="Helical" evidence="6">
    <location>
        <begin position="99"/>
        <end position="121"/>
    </location>
</feature>
<evidence type="ECO:0000256" key="5">
    <source>
        <dbReference type="ARBA" id="ARBA00023136"/>
    </source>
</evidence>
<feature type="transmembrane region" description="Helical" evidence="6">
    <location>
        <begin position="71"/>
        <end position="93"/>
    </location>
</feature>
<feature type="transmembrane region" description="Helical" evidence="6">
    <location>
        <begin position="424"/>
        <end position="441"/>
    </location>
</feature>
<keyword evidence="3 6" id="KW-0812">Transmembrane</keyword>
<name>A0A4V3BD74_9STAP</name>
<feature type="transmembrane region" description="Helical" evidence="6">
    <location>
        <begin position="7"/>
        <end position="29"/>
    </location>
</feature>
<dbReference type="RefSeq" id="WP_133432773.1">
    <property type="nucleotide sequence ID" value="NZ_SCWA01000026.1"/>
</dbReference>
<keyword evidence="2" id="KW-1003">Cell membrane</keyword>
<keyword evidence="8" id="KW-1185">Reference proteome</keyword>
<dbReference type="Proteomes" id="UP000295310">
    <property type="component" value="Unassembled WGS sequence"/>
</dbReference>
<reference evidence="7 8" key="1">
    <citation type="submission" date="2019-01" db="EMBL/GenBank/DDBJ databases">
        <title>Draft genome sequences of the type strains of six Macrococcus species.</title>
        <authorList>
            <person name="Mazhar S."/>
            <person name="Altermann E."/>
            <person name="Hill C."/>
            <person name="Mcauliffe O."/>
        </authorList>
    </citation>
    <scope>NUCLEOTIDE SEQUENCE [LARGE SCALE GENOMIC DNA]</scope>
    <source>
        <strain evidence="7 8">CCM4811</strain>
    </source>
</reference>
<dbReference type="GO" id="GO:0005886">
    <property type="term" value="C:plasma membrane"/>
    <property type="evidence" value="ECO:0007669"/>
    <property type="project" value="UniProtKB-SubCell"/>
</dbReference>
<accession>A0A4V3BD74</accession>
<dbReference type="PANTHER" id="PTHR30250">
    <property type="entry name" value="PST FAMILY PREDICTED COLANIC ACID TRANSPORTER"/>
    <property type="match status" value="1"/>
</dbReference>
<gene>
    <name evidence="7" type="ORF">ERX27_10565</name>
</gene>
<keyword evidence="4 6" id="KW-1133">Transmembrane helix</keyword>
<proteinExistence type="predicted"/>
<dbReference type="EMBL" id="SCWA01000026">
    <property type="protein sequence ID" value="TDL93399.1"/>
    <property type="molecule type" value="Genomic_DNA"/>
</dbReference>
<dbReference type="AlphaFoldDB" id="A0A4V3BD74"/>
<evidence type="ECO:0000256" key="3">
    <source>
        <dbReference type="ARBA" id="ARBA00022692"/>
    </source>
</evidence>
<evidence type="ECO:0000256" key="1">
    <source>
        <dbReference type="ARBA" id="ARBA00004651"/>
    </source>
</evidence>
<feature type="transmembrane region" description="Helical" evidence="6">
    <location>
        <begin position="344"/>
        <end position="366"/>
    </location>
</feature>
<evidence type="ECO:0000256" key="4">
    <source>
        <dbReference type="ARBA" id="ARBA00022989"/>
    </source>
</evidence>
<feature type="transmembrane region" description="Helical" evidence="6">
    <location>
        <begin position="372"/>
        <end position="390"/>
    </location>
</feature>
<dbReference type="Pfam" id="PF01943">
    <property type="entry name" value="Polysacc_synt"/>
    <property type="match status" value="1"/>
</dbReference>
<dbReference type="OrthoDB" id="6017905at2"/>
<feature type="transmembrane region" description="Helical" evidence="6">
    <location>
        <begin position="402"/>
        <end position="418"/>
    </location>
</feature>
<keyword evidence="5 6" id="KW-0472">Membrane</keyword>
<evidence type="ECO:0000313" key="7">
    <source>
        <dbReference type="EMBL" id="TDL93399.1"/>
    </source>
</evidence>
<sequence length="454" mass="51915">MKRLLGFSASTIFVAIINLCSLMILTRLFSPGDYGKANLLISYAVIVSTIISFAVDQVLIHYFYKVNLKSVLINFCKYSFLIVAIIAIILFFIKPVLSFSNLDLILLVLYSVALVINKIFLTLFRMKNDFRNYFIQACFSKIAELALIVALLFSLSESYFILLLPFAISVSLISLFQSRSAYKIINHTTEQHSISLHEQISFSLPLLFSILLTTVTQNIDKITLSHFVSDEKMGVYYTSFKLIGLISIVYTVISLVWVPKAVKISSQETQQDSSFYLASESFLQIICCIIIILYLTFKDLIMMLLGNEFMNSSDLIDILIIIPVVMVISEVYSTYITVNKRTKCHLVIAIMILVINSVCSFTFSMVWGVEGAAYSMFLTYLAIYTLRLYYYQKISSYSLFRFQNITGYMILVILFSHSFIHNRYITIAATLIIFIILSINFKDKSKFFFKSILD</sequence>
<evidence type="ECO:0000256" key="2">
    <source>
        <dbReference type="ARBA" id="ARBA00022475"/>
    </source>
</evidence>
<evidence type="ECO:0008006" key="9">
    <source>
        <dbReference type="Google" id="ProtNLM"/>
    </source>
</evidence>
<feature type="transmembrane region" description="Helical" evidence="6">
    <location>
        <begin position="274"/>
        <end position="295"/>
    </location>
</feature>
<dbReference type="InterPro" id="IPR050833">
    <property type="entry name" value="Poly_Biosynth_Transport"/>
</dbReference>
<comment type="caution">
    <text evidence="7">The sequence shown here is derived from an EMBL/GenBank/DDBJ whole genome shotgun (WGS) entry which is preliminary data.</text>
</comment>
<dbReference type="PANTHER" id="PTHR30250:SF11">
    <property type="entry name" value="O-ANTIGEN TRANSPORTER-RELATED"/>
    <property type="match status" value="1"/>
</dbReference>
<comment type="subcellular location">
    <subcellularLocation>
        <location evidence="1">Cell membrane</location>
        <topology evidence="1">Multi-pass membrane protein</topology>
    </subcellularLocation>
</comment>
<dbReference type="InterPro" id="IPR002797">
    <property type="entry name" value="Polysacc_synth"/>
</dbReference>
<feature type="transmembrane region" description="Helical" evidence="6">
    <location>
        <begin position="315"/>
        <end position="332"/>
    </location>
</feature>
<feature type="transmembrane region" description="Helical" evidence="6">
    <location>
        <begin position="41"/>
        <end position="64"/>
    </location>
</feature>
<feature type="transmembrane region" description="Helical" evidence="6">
    <location>
        <begin position="239"/>
        <end position="262"/>
    </location>
</feature>